<protein>
    <submittedName>
        <fullName evidence="2">DUF6118 family protein</fullName>
    </submittedName>
</protein>
<evidence type="ECO:0000313" key="3">
    <source>
        <dbReference type="Proteomes" id="UP001162881"/>
    </source>
</evidence>
<keyword evidence="1" id="KW-0472">Membrane</keyword>
<keyword evidence="1" id="KW-1133">Transmembrane helix</keyword>
<organism evidence="2 3">
    <name type="scientific">Novosphingobium organovorum</name>
    <dbReference type="NCBI Taxonomy" id="2930092"/>
    <lineage>
        <taxon>Bacteria</taxon>
        <taxon>Pseudomonadati</taxon>
        <taxon>Pseudomonadota</taxon>
        <taxon>Alphaproteobacteria</taxon>
        <taxon>Sphingomonadales</taxon>
        <taxon>Sphingomonadaceae</taxon>
        <taxon>Novosphingobium</taxon>
    </lineage>
</organism>
<gene>
    <name evidence="2" type="ORF">MTR62_13495</name>
</gene>
<dbReference type="InterPro" id="IPR046121">
    <property type="entry name" value="DUF6118"/>
</dbReference>
<feature type="transmembrane region" description="Helical" evidence="1">
    <location>
        <begin position="128"/>
        <end position="147"/>
    </location>
</feature>
<evidence type="ECO:0000256" key="1">
    <source>
        <dbReference type="SAM" id="Phobius"/>
    </source>
</evidence>
<dbReference type="InterPro" id="IPR029058">
    <property type="entry name" value="AB_hydrolase_fold"/>
</dbReference>
<name>A0ABT0BF57_9SPHN</name>
<reference evidence="2" key="1">
    <citation type="submission" date="2022-03" db="EMBL/GenBank/DDBJ databases">
        <title>Identification of a novel bacterium isolated from mangrove sediments.</title>
        <authorList>
            <person name="Pan X."/>
        </authorList>
    </citation>
    <scope>NUCLEOTIDE SEQUENCE</scope>
    <source>
        <strain evidence="2">B1949</strain>
    </source>
</reference>
<dbReference type="Pfam" id="PF19613">
    <property type="entry name" value="DUF6118"/>
    <property type="match status" value="1"/>
</dbReference>
<keyword evidence="1" id="KW-0812">Transmembrane</keyword>
<keyword evidence="3" id="KW-1185">Reference proteome</keyword>
<dbReference type="EMBL" id="JALHLF010000057">
    <property type="protein sequence ID" value="MCJ2183696.1"/>
    <property type="molecule type" value="Genomic_DNA"/>
</dbReference>
<sequence>MTETNPPEELDAAEAFEAMNLRLAGMSAAIDGFAARFDHLQERDYSADLARIDGRINQLGKEVQSLKGQPAMTLTPERVNSQIKAAAQEARQAEQVAWTRARNELNIEANSIREVVYSAREADKQDKLLLYVLGGGFVMGAMLMFSAPTVALDIAPESWHWREKSAVAAMKRDGWTAGERLMQVYDAKRWAEVAHFLRLPDEERAKFAECATKAEETQSQATCPIHMSSTGGR</sequence>
<evidence type="ECO:0000313" key="2">
    <source>
        <dbReference type="EMBL" id="MCJ2183696.1"/>
    </source>
</evidence>
<accession>A0ABT0BF57</accession>
<dbReference type="RefSeq" id="WP_244021737.1">
    <property type="nucleotide sequence ID" value="NZ_JALHLF010000057.1"/>
</dbReference>
<dbReference type="Proteomes" id="UP001162881">
    <property type="component" value="Unassembled WGS sequence"/>
</dbReference>
<dbReference type="Gene3D" id="3.40.50.1820">
    <property type="entry name" value="alpha/beta hydrolase"/>
    <property type="match status" value="1"/>
</dbReference>
<comment type="caution">
    <text evidence="2">The sequence shown here is derived from an EMBL/GenBank/DDBJ whole genome shotgun (WGS) entry which is preliminary data.</text>
</comment>
<proteinExistence type="predicted"/>